<sequence>MWSNTAAGNIRERHRAKQRSIPARLHLHRGSSRSAQRGFSLIELMVAVTLFATVMLVSIGSLLSLVEANRKARALESVMNNLNIALDGMVRAIRMGSTYHCGSGNLTQPLDCPSGGSQIAFEPFGGDPGDPDDQWVYFHDPSTQGLYRSTRSGSNPALITSPQVLIEEMTFYVVGTDRGCEVSPCDMVQPKVVITMKGTAGSERVRTRTSFSIQATAVQRLLDI</sequence>
<dbReference type="InterPro" id="IPR012902">
    <property type="entry name" value="N_methyl_site"/>
</dbReference>
<dbReference type="Pfam" id="PF07963">
    <property type="entry name" value="N_methyl"/>
    <property type="match status" value="1"/>
</dbReference>
<evidence type="ECO:0000313" key="2">
    <source>
        <dbReference type="EMBL" id="PIR82626.1"/>
    </source>
</evidence>
<dbReference type="NCBIfam" id="TIGR02532">
    <property type="entry name" value="IV_pilin_GFxxxE"/>
    <property type="match status" value="1"/>
</dbReference>
<feature type="transmembrane region" description="Helical" evidence="1">
    <location>
        <begin position="44"/>
        <end position="66"/>
    </location>
</feature>
<evidence type="ECO:0000313" key="3">
    <source>
        <dbReference type="Proteomes" id="UP000231379"/>
    </source>
</evidence>
<dbReference type="EMBL" id="PFBM01000010">
    <property type="protein sequence ID" value="PIR82626.1"/>
    <property type="molecule type" value="Genomic_DNA"/>
</dbReference>
<keyword evidence="1" id="KW-1133">Transmembrane helix</keyword>
<dbReference type="PROSITE" id="PS00409">
    <property type="entry name" value="PROKAR_NTER_METHYL"/>
    <property type="match status" value="1"/>
</dbReference>
<organism evidence="2 3">
    <name type="scientific">Candidatus Kaiserbacteria bacterium CG10_big_fil_rev_8_21_14_0_10_59_10</name>
    <dbReference type="NCBI Taxonomy" id="1974612"/>
    <lineage>
        <taxon>Bacteria</taxon>
        <taxon>Candidatus Kaiseribacteriota</taxon>
    </lineage>
</organism>
<proteinExistence type="predicted"/>
<dbReference type="AlphaFoldDB" id="A0A2H0UAA4"/>
<dbReference type="Proteomes" id="UP000231379">
    <property type="component" value="Unassembled WGS sequence"/>
</dbReference>
<evidence type="ECO:0000256" key="1">
    <source>
        <dbReference type="SAM" id="Phobius"/>
    </source>
</evidence>
<evidence type="ECO:0008006" key="4">
    <source>
        <dbReference type="Google" id="ProtNLM"/>
    </source>
</evidence>
<dbReference type="SUPFAM" id="SSF54523">
    <property type="entry name" value="Pili subunits"/>
    <property type="match status" value="1"/>
</dbReference>
<gene>
    <name evidence="2" type="ORF">COU20_01550</name>
</gene>
<dbReference type="InterPro" id="IPR045584">
    <property type="entry name" value="Pilin-like"/>
</dbReference>
<name>A0A2H0UAA4_9BACT</name>
<keyword evidence="1" id="KW-0812">Transmembrane</keyword>
<protein>
    <recommendedName>
        <fullName evidence="4">Prepilin-type N-terminal cleavage/methylation domain-containing protein</fullName>
    </recommendedName>
</protein>
<accession>A0A2H0UAA4</accession>
<reference evidence="3" key="1">
    <citation type="submission" date="2017-09" db="EMBL/GenBank/DDBJ databases">
        <title>Depth-based differentiation of microbial function through sediment-hosted aquifers and enrichment of novel symbionts in the deep terrestrial subsurface.</title>
        <authorList>
            <person name="Probst A.J."/>
            <person name="Ladd B."/>
            <person name="Jarett J.K."/>
            <person name="Geller-Mcgrath D.E."/>
            <person name="Sieber C.M.K."/>
            <person name="Emerson J.B."/>
            <person name="Anantharaman K."/>
            <person name="Thomas B.C."/>
            <person name="Malmstrom R."/>
            <person name="Stieglmeier M."/>
            <person name="Klingl A."/>
            <person name="Woyke T."/>
            <person name="Ryan C.M."/>
            <person name="Banfield J.F."/>
        </authorList>
    </citation>
    <scope>NUCLEOTIDE SEQUENCE [LARGE SCALE GENOMIC DNA]</scope>
</reference>
<keyword evidence="1" id="KW-0472">Membrane</keyword>
<comment type="caution">
    <text evidence="2">The sequence shown here is derived from an EMBL/GenBank/DDBJ whole genome shotgun (WGS) entry which is preliminary data.</text>
</comment>